<dbReference type="AlphaFoldDB" id="A0A8H2ZYX4"/>
<protein>
    <submittedName>
        <fullName evidence="1">Uncharacterized protein</fullName>
    </submittedName>
</protein>
<reference evidence="1" key="1">
    <citation type="submission" date="2021-01" db="EMBL/GenBank/DDBJ databases">
        <authorList>
            <person name="Kaushik A."/>
        </authorList>
    </citation>
    <scope>NUCLEOTIDE SEQUENCE</scope>
    <source>
        <strain evidence="1">AG1-1A</strain>
    </source>
</reference>
<dbReference type="Proteomes" id="UP000663840">
    <property type="component" value="Unassembled WGS sequence"/>
</dbReference>
<sequence length="220" mass="24751">MASKTMHFYAYGLQKDTTVMMVFEPPSKAKLFKDQFPVVWSKGHHFPRQRPCESIDSLWVPAGFWLFPDCKLDQDNLVDSGAWVEVKSGDISRIQGEPGQKRFGEVTKASGTKLLVCKNNTDARANISIGFVRGDGYSQRYEPTLIWTGVGSGSNVTAQFTPNLTAYVTRDYKATEMLRGEVETDAIWTCNLNELDDVTGWNFVEDDASGEFRIERSIQV</sequence>
<organism evidence="1 2">
    <name type="scientific">Rhizoctonia solani</name>
    <dbReference type="NCBI Taxonomy" id="456999"/>
    <lineage>
        <taxon>Eukaryota</taxon>
        <taxon>Fungi</taxon>
        <taxon>Dikarya</taxon>
        <taxon>Basidiomycota</taxon>
        <taxon>Agaricomycotina</taxon>
        <taxon>Agaricomycetes</taxon>
        <taxon>Cantharellales</taxon>
        <taxon>Ceratobasidiaceae</taxon>
        <taxon>Rhizoctonia</taxon>
    </lineage>
</organism>
<accession>A0A8H2ZYX4</accession>
<comment type="caution">
    <text evidence="1">The sequence shown here is derived from an EMBL/GenBank/DDBJ whole genome shotgun (WGS) entry which is preliminary data.</text>
</comment>
<name>A0A8H2ZYX4_9AGAM</name>
<evidence type="ECO:0000313" key="1">
    <source>
        <dbReference type="EMBL" id="CAE6335930.1"/>
    </source>
</evidence>
<evidence type="ECO:0000313" key="2">
    <source>
        <dbReference type="Proteomes" id="UP000663840"/>
    </source>
</evidence>
<gene>
    <name evidence="1" type="ORF">RDB_LOCUS1463</name>
</gene>
<proteinExistence type="predicted"/>
<dbReference type="EMBL" id="CAJMWR010000023">
    <property type="protein sequence ID" value="CAE6335930.1"/>
    <property type="molecule type" value="Genomic_DNA"/>
</dbReference>